<reference evidence="2 3" key="1">
    <citation type="journal article" date="2020" name="IScience">
        <title>Genome Sequencing of the Endangered Kingdonia uniflora (Circaeasteraceae, Ranunculales) Reveals Potential Mechanisms of Evolutionary Specialization.</title>
        <authorList>
            <person name="Sun Y."/>
            <person name="Deng T."/>
            <person name="Zhang A."/>
            <person name="Moore M.J."/>
            <person name="Landis J.B."/>
            <person name="Lin N."/>
            <person name="Zhang H."/>
            <person name="Zhang X."/>
            <person name="Huang J."/>
            <person name="Zhang X."/>
            <person name="Sun H."/>
            <person name="Wang H."/>
        </authorList>
    </citation>
    <scope>NUCLEOTIDE SEQUENCE [LARGE SCALE GENOMIC DNA]</scope>
    <source>
        <strain evidence="2">TB1705</strain>
        <tissue evidence="2">Leaf</tissue>
    </source>
</reference>
<feature type="non-terminal residue" evidence="2">
    <location>
        <position position="1"/>
    </location>
</feature>
<proteinExistence type="predicted"/>
<evidence type="ECO:0000313" key="2">
    <source>
        <dbReference type="EMBL" id="KAF6167439.1"/>
    </source>
</evidence>
<accession>A0A7J7NJN4</accession>
<keyword evidence="3" id="KW-1185">Reference proteome</keyword>
<evidence type="ECO:0000313" key="3">
    <source>
        <dbReference type="Proteomes" id="UP000541444"/>
    </source>
</evidence>
<feature type="region of interest" description="Disordered" evidence="1">
    <location>
        <begin position="1"/>
        <end position="31"/>
    </location>
</feature>
<dbReference type="AlphaFoldDB" id="A0A7J7NJN4"/>
<name>A0A7J7NJN4_9MAGN</name>
<organism evidence="2 3">
    <name type="scientific">Kingdonia uniflora</name>
    <dbReference type="NCBI Taxonomy" id="39325"/>
    <lineage>
        <taxon>Eukaryota</taxon>
        <taxon>Viridiplantae</taxon>
        <taxon>Streptophyta</taxon>
        <taxon>Embryophyta</taxon>
        <taxon>Tracheophyta</taxon>
        <taxon>Spermatophyta</taxon>
        <taxon>Magnoliopsida</taxon>
        <taxon>Ranunculales</taxon>
        <taxon>Circaeasteraceae</taxon>
        <taxon>Kingdonia</taxon>
    </lineage>
</organism>
<protein>
    <submittedName>
        <fullName evidence="2">Uncharacterized protein</fullName>
    </submittedName>
</protein>
<comment type="caution">
    <text evidence="2">The sequence shown here is derived from an EMBL/GenBank/DDBJ whole genome shotgun (WGS) entry which is preliminary data.</text>
</comment>
<dbReference type="EMBL" id="JACGCM010000728">
    <property type="protein sequence ID" value="KAF6167439.1"/>
    <property type="molecule type" value="Genomic_DNA"/>
</dbReference>
<feature type="compositionally biased region" description="Low complexity" evidence="1">
    <location>
        <begin position="21"/>
        <end position="31"/>
    </location>
</feature>
<evidence type="ECO:0000256" key="1">
    <source>
        <dbReference type="SAM" id="MobiDB-lite"/>
    </source>
</evidence>
<sequence>MLSSSLLSDRHREEGKYIPNSSSSSPKTCISSSSTYRHEIASESTSIIIRFENKTSVNQLRIEIQWALREFSLRQETNAKGESRGGEGESEED</sequence>
<dbReference type="Proteomes" id="UP000541444">
    <property type="component" value="Unassembled WGS sequence"/>
</dbReference>
<gene>
    <name evidence="2" type="ORF">GIB67_024024</name>
</gene>